<protein>
    <submittedName>
        <fullName evidence="2">Uncharacterized protein</fullName>
    </submittedName>
</protein>
<feature type="compositionally biased region" description="Low complexity" evidence="1">
    <location>
        <begin position="996"/>
        <end position="1006"/>
    </location>
</feature>
<dbReference type="EMBL" id="CYKH01001743">
    <property type="protein sequence ID" value="CUI14994.1"/>
    <property type="molecule type" value="Genomic_DNA"/>
</dbReference>
<accession>A0A0S4KK85</accession>
<feature type="region of interest" description="Disordered" evidence="1">
    <location>
        <begin position="968"/>
        <end position="1042"/>
    </location>
</feature>
<proteinExistence type="predicted"/>
<feature type="region of interest" description="Disordered" evidence="1">
    <location>
        <begin position="1070"/>
        <end position="1098"/>
    </location>
</feature>
<reference evidence="3" key="1">
    <citation type="submission" date="2015-09" db="EMBL/GenBank/DDBJ databases">
        <authorList>
            <consortium name="Pathogen Informatics"/>
        </authorList>
    </citation>
    <scope>NUCLEOTIDE SEQUENCE [LARGE SCALE GENOMIC DNA]</scope>
    <source>
        <strain evidence="3">Lake Konstanz</strain>
    </source>
</reference>
<dbReference type="Proteomes" id="UP000051952">
    <property type="component" value="Unassembled WGS sequence"/>
</dbReference>
<feature type="compositionally biased region" description="Polar residues" evidence="1">
    <location>
        <begin position="1024"/>
        <end position="1042"/>
    </location>
</feature>
<feature type="compositionally biased region" description="Polar residues" evidence="1">
    <location>
        <begin position="319"/>
        <end position="328"/>
    </location>
</feature>
<evidence type="ECO:0000256" key="1">
    <source>
        <dbReference type="SAM" id="MobiDB-lite"/>
    </source>
</evidence>
<feature type="compositionally biased region" description="Low complexity" evidence="1">
    <location>
        <begin position="1070"/>
        <end position="1080"/>
    </location>
</feature>
<sequence>MRYKEEVNRTKTIEAEIAELQKKMKRSYSDIPIGDHLTPRPRWTERLDVVTTYRLPAPKLTLDAADLHEEQEDSGIMDAGEDEMRRSQRGGASRRDLNQSMRKPALGLSTTNSFASMGGRKKTAGGGGYSFFGGSMMKGMSFLMPRGGGGAMAGQHAEVTDTTCGSFREMMLRIRERLSVQSELLRLAQENIKDFKDHYGHPLDLVANLCALNVASAGSCISKHAATAVQPIGQSGALVPQPSWSPHELAQRSLALWAAVLDGLVAKGDLSITHMEQTTPQALLRLVQRRCLASVASMSASQRAALYGMHGAARGGGTPQQRRSNQSALPEPAPFPAGREGSLSSPASTATPLTRAASGSTSRPAQVSISGTAATPTTPAGTHNGSHGATTATTSSTTMTFGKAVADEIQFAQLWHTLTKQLEAYANHVAGCAPSLLDSSFAGGGSSQVGLQRRASVASFNGKNNALKRGGGNSGGRPLGDALRAIHVLGVDPDTGAPLDRIAVVTAMALIAFSVPPRMLEDVGTFLEAVEQAAMETSSSEETVSAVAAHACGDWIGVRSFVQRVKDVCSVFGFGSIAAGELESHILRVSVGGTVPIGLGGAVGQSGVLGTSVSAVGGGAATGASPSPSSTLLPHHNNSNDSFASPMKHNAASSPSKDMGGGGGGSGSSGAYLLRDVRLPSSLSSRSASTTSLAWSSKVSLGETTVTSTKYPHHSSNSSNGMAALDRRSFAASGNLASNHSTIGGSSNINRAGSKVSPLSATALAEESSLEASSTHTPSSSIVPYRTVFAVGPQWKGFLDCVVKHHQLQQHHILYWLSKTLVEHCFPSETMPGVFVIPARILETKLPQHYWNVDDPMFPDIGAMMDYYHRYPMPLVKEERRRSTGLAVPTSSGSAGASRGSGSRGEKPIDGSAWKLHVTRLMETIIQACDAGAGSEHFPAASPTSRGGSGAAVKKKPFALQMTDDPLEWSVSSDSSPAVTSSPKGRAVFTTPPSSPRASPRSQPQSGSTGGAHRKGSGEAGGQRSPSNGNNNATTRNSKGSSIVSLHTQETAGPTTPLGVYLRYAQRASQAAKKTSSSTTGDEVSYVWRPPTQRPATQDDFYDVEEVFQHLSTTPLRQYMYQ</sequence>
<feature type="compositionally biased region" description="Low complexity" evidence="1">
    <location>
        <begin position="891"/>
        <end position="901"/>
    </location>
</feature>
<feature type="compositionally biased region" description="Low complexity" evidence="1">
    <location>
        <begin position="622"/>
        <end position="634"/>
    </location>
</feature>
<feature type="region of interest" description="Disordered" evidence="1">
    <location>
        <begin position="310"/>
        <end position="394"/>
    </location>
</feature>
<feature type="compositionally biased region" description="Low complexity" evidence="1">
    <location>
        <begin position="371"/>
        <end position="394"/>
    </location>
</feature>
<evidence type="ECO:0000313" key="2">
    <source>
        <dbReference type="EMBL" id="CUI14994.1"/>
    </source>
</evidence>
<keyword evidence="3" id="KW-1185">Reference proteome</keyword>
<gene>
    <name evidence="2" type="ORF">BSAL_01910c</name>
</gene>
<feature type="compositionally biased region" description="Low complexity" evidence="1">
    <location>
        <begin position="970"/>
        <end position="983"/>
    </location>
</feature>
<feature type="region of interest" description="Disordered" evidence="1">
    <location>
        <begin position="618"/>
        <end position="667"/>
    </location>
</feature>
<organism evidence="2 3">
    <name type="scientific">Bodo saltans</name>
    <name type="common">Flagellated protozoan</name>
    <dbReference type="NCBI Taxonomy" id="75058"/>
    <lineage>
        <taxon>Eukaryota</taxon>
        <taxon>Discoba</taxon>
        <taxon>Euglenozoa</taxon>
        <taxon>Kinetoplastea</taxon>
        <taxon>Metakinetoplastina</taxon>
        <taxon>Eubodonida</taxon>
        <taxon>Bodonidae</taxon>
        <taxon>Bodo</taxon>
    </lineage>
</organism>
<feature type="region of interest" description="Disordered" evidence="1">
    <location>
        <begin position="71"/>
        <end position="98"/>
    </location>
</feature>
<dbReference type="VEuPathDB" id="TriTrypDB:BSAL_01910c"/>
<name>A0A0S4KK85_BODSA</name>
<dbReference type="AlphaFoldDB" id="A0A0S4KK85"/>
<feature type="compositionally biased region" description="Polar residues" evidence="1">
    <location>
        <begin position="342"/>
        <end position="370"/>
    </location>
</feature>
<feature type="compositionally biased region" description="Acidic residues" evidence="1">
    <location>
        <begin position="71"/>
        <end position="81"/>
    </location>
</feature>
<feature type="region of interest" description="Disordered" evidence="1">
    <location>
        <begin position="880"/>
        <end position="911"/>
    </location>
</feature>
<evidence type="ECO:0000313" key="3">
    <source>
        <dbReference type="Proteomes" id="UP000051952"/>
    </source>
</evidence>